<evidence type="ECO:0000313" key="3">
    <source>
        <dbReference type="Proteomes" id="UP000244755"/>
    </source>
</evidence>
<name>A0A2R4WP04_9HYPH</name>
<protein>
    <submittedName>
        <fullName evidence="2">Uncharacterized protein</fullName>
    </submittedName>
</protein>
<evidence type="ECO:0000313" key="2">
    <source>
        <dbReference type="EMBL" id="AWB23250.1"/>
    </source>
</evidence>
<reference evidence="2 3" key="1">
    <citation type="submission" date="2018-04" db="EMBL/GenBank/DDBJ databases">
        <title>Methylobacterium sp. PR1016A genome.</title>
        <authorList>
            <person name="Park W."/>
        </authorList>
    </citation>
    <scope>NUCLEOTIDE SEQUENCE [LARGE SCALE GENOMIC DNA]</scope>
    <source>
        <strain evidence="2 3">PR1016A</strain>
    </source>
</reference>
<evidence type="ECO:0000256" key="1">
    <source>
        <dbReference type="SAM" id="MobiDB-lite"/>
    </source>
</evidence>
<sequence>MGRSAGGGPDRPTSGSAFQCHRLAALQRGEGFEQSRLGRTAEDEGVGIRQDLGLLGMVLHRLVEAHAWRARRQADLHPRRQDLGAASDHAGMGGRRAEPGGERGQAAVAHRATRRSVTHPSARQTSQRPSARRR</sequence>
<feature type="compositionally biased region" description="Basic and acidic residues" evidence="1">
    <location>
        <begin position="72"/>
        <end position="82"/>
    </location>
</feature>
<dbReference type="KEGG" id="mee:DA075_22050"/>
<accession>A0A2R4WP04</accession>
<proteinExistence type="predicted"/>
<dbReference type="Proteomes" id="UP000244755">
    <property type="component" value="Chromosome 1"/>
</dbReference>
<feature type="compositionally biased region" description="Polar residues" evidence="1">
    <location>
        <begin position="118"/>
        <end position="134"/>
    </location>
</feature>
<dbReference type="EMBL" id="CP028843">
    <property type="protein sequence ID" value="AWB23250.1"/>
    <property type="molecule type" value="Genomic_DNA"/>
</dbReference>
<feature type="region of interest" description="Disordered" evidence="1">
    <location>
        <begin position="72"/>
        <end position="134"/>
    </location>
</feature>
<keyword evidence="3" id="KW-1185">Reference proteome</keyword>
<organism evidence="2 3">
    <name type="scientific">Methylobacterium currus</name>
    <dbReference type="NCBI Taxonomy" id="2051553"/>
    <lineage>
        <taxon>Bacteria</taxon>
        <taxon>Pseudomonadati</taxon>
        <taxon>Pseudomonadota</taxon>
        <taxon>Alphaproteobacteria</taxon>
        <taxon>Hyphomicrobiales</taxon>
        <taxon>Methylobacteriaceae</taxon>
        <taxon>Methylobacterium</taxon>
    </lineage>
</organism>
<gene>
    <name evidence="2" type="ORF">DA075_22050</name>
</gene>
<dbReference type="AlphaFoldDB" id="A0A2R4WP04"/>